<dbReference type="AlphaFoldDB" id="A0A0C9V3C4"/>
<reference evidence="2 3" key="1">
    <citation type="submission" date="2014-06" db="EMBL/GenBank/DDBJ databases">
        <title>Evolutionary Origins and Diversification of the Mycorrhizal Mutualists.</title>
        <authorList>
            <consortium name="DOE Joint Genome Institute"/>
            <consortium name="Mycorrhizal Genomics Consortium"/>
            <person name="Kohler A."/>
            <person name="Kuo A."/>
            <person name="Nagy L.G."/>
            <person name="Floudas D."/>
            <person name="Copeland A."/>
            <person name="Barry K.W."/>
            <person name="Cichocki N."/>
            <person name="Veneault-Fourrey C."/>
            <person name="LaButti K."/>
            <person name="Lindquist E.A."/>
            <person name="Lipzen A."/>
            <person name="Lundell T."/>
            <person name="Morin E."/>
            <person name="Murat C."/>
            <person name="Riley R."/>
            <person name="Ohm R."/>
            <person name="Sun H."/>
            <person name="Tunlid A."/>
            <person name="Henrissat B."/>
            <person name="Grigoriev I.V."/>
            <person name="Hibbett D.S."/>
            <person name="Martin F."/>
        </authorList>
    </citation>
    <scope>NUCLEOTIDE SEQUENCE [LARGE SCALE GENOMIC DNA]</scope>
    <source>
        <strain evidence="2 3">SS14</strain>
    </source>
</reference>
<dbReference type="Proteomes" id="UP000054279">
    <property type="component" value="Unassembled WGS sequence"/>
</dbReference>
<accession>A0A0C9V3C4</accession>
<proteinExistence type="predicted"/>
<organism evidence="2 3">
    <name type="scientific">Sphaerobolus stellatus (strain SS14)</name>
    <dbReference type="NCBI Taxonomy" id="990650"/>
    <lineage>
        <taxon>Eukaryota</taxon>
        <taxon>Fungi</taxon>
        <taxon>Dikarya</taxon>
        <taxon>Basidiomycota</taxon>
        <taxon>Agaricomycotina</taxon>
        <taxon>Agaricomycetes</taxon>
        <taxon>Phallomycetidae</taxon>
        <taxon>Geastrales</taxon>
        <taxon>Sphaerobolaceae</taxon>
        <taxon>Sphaerobolus</taxon>
    </lineage>
</organism>
<evidence type="ECO:0000256" key="1">
    <source>
        <dbReference type="SAM" id="SignalP"/>
    </source>
</evidence>
<keyword evidence="1" id="KW-0732">Signal</keyword>
<dbReference type="HOGENOM" id="CLU_1644775_0_0_1"/>
<keyword evidence="3" id="KW-1185">Reference proteome</keyword>
<name>A0A0C9V3C4_SPHS4</name>
<gene>
    <name evidence="2" type="ORF">M422DRAFT_53161</name>
</gene>
<dbReference type="EMBL" id="KN837234">
    <property type="protein sequence ID" value="KIJ31956.1"/>
    <property type="molecule type" value="Genomic_DNA"/>
</dbReference>
<protein>
    <submittedName>
        <fullName evidence="2">Uncharacterized protein</fullName>
    </submittedName>
</protein>
<sequence>MTSLPQAPIFSWLAVADCVAVSAFETIQHWDLPVLEHLVCKTGYEADPRLIPTLKSLGRHHLSLRERFVADEPRDLEQYCPALTSIEVSTDRSGLVLASHPSILMITFEELHRCKLLSWHGMPHFSLQIELILRDRLRGKGLRYFCDTSWHQALLNNELSR</sequence>
<evidence type="ECO:0000313" key="2">
    <source>
        <dbReference type="EMBL" id="KIJ31956.1"/>
    </source>
</evidence>
<feature type="signal peptide" evidence="1">
    <location>
        <begin position="1"/>
        <end position="23"/>
    </location>
</feature>
<evidence type="ECO:0000313" key="3">
    <source>
        <dbReference type="Proteomes" id="UP000054279"/>
    </source>
</evidence>
<feature type="chain" id="PRO_5002214728" evidence="1">
    <location>
        <begin position="24"/>
        <end position="161"/>
    </location>
</feature>